<dbReference type="PROSITE" id="PS50005">
    <property type="entry name" value="TPR"/>
    <property type="match status" value="1"/>
</dbReference>
<feature type="region of interest" description="Disordered" evidence="4">
    <location>
        <begin position="1"/>
        <end position="23"/>
    </location>
</feature>
<dbReference type="InterPro" id="IPR019734">
    <property type="entry name" value="TPR_rpt"/>
</dbReference>
<keyword evidence="5" id="KW-0472">Membrane</keyword>
<evidence type="ECO:0000256" key="1">
    <source>
        <dbReference type="ARBA" id="ARBA00022737"/>
    </source>
</evidence>
<dbReference type="OrthoDB" id="127293at2"/>
<protein>
    <submittedName>
        <fullName evidence="6">Tetratricopeptide repeat protein</fullName>
    </submittedName>
</protein>
<keyword evidence="5" id="KW-0812">Transmembrane</keyword>
<dbReference type="PANTHER" id="PTHR44227:SF3">
    <property type="entry name" value="PROTEIN O-MANNOSYL-TRANSFERASE TMTC4"/>
    <property type="match status" value="1"/>
</dbReference>
<keyword evidence="2 3" id="KW-0802">TPR repeat</keyword>
<dbReference type="SMART" id="SM00028">
    <property type="entry name" value="TPR"/>
    <property type="match status" value="4"/>
</dbReference>
<evidence type="ECO:0000313" key="6">
    <source>
        <dbReference type="EMBL" id="PWK29047.1"/>
    </source>
</evidence>
<feature type="repeat" description="TPR" evidence="3">
    <location>
        <begin position="496"/>
        <end position="529"/>
    </location>
</feature>
<evidence type="ECO:0000256" key="2">
    <source>
        <dbReference type="ARBA" id="ARBA00022803"/>
    </source>
</evidence>
<proteinExistence type="predicted"/>
<dbReference type="RefSeq" id="WP_109741373.1">
    <property type="nucleotide sequence ID" value="NZ_QGGO01000002.1"/>
</dbReference>
<gene>
    <name evidence="6" type="ORF">LV89_00601</name>
</gene>
<evidence type="ECO:0000256" key="4">
    <source>
        <dbReference type="SAM" id="MobiDB-lite"/>
    </source>
</evidence>
<feature type="transmembrane region" description="Helical" evidence="5">
    <location>
        <begin position="149"/>
        <end position="169"/>
    </location>
</feature>
<accession>A0A316EEQ3</accession>
<evidence type="ECO:0000256" key="5">
    <source>
        <dbReference type="SAM" id="Phobius"/>
    </source>
</evidence>
<dbReference type="EMBL" id="QGGO01000002">
    <property type="protein sequence ID" value="PWK29047.1"/>
    <property type="molecule type" value="Genomic_DNA"/>
</dbReference>
<dbReference type="GO" id="GO:0035269">
    <property type="term" value="P:protein O-linked glycosylation via mannose"/>
    <property type="evidence" value="ECO:0007669"/>
    <property type="project" value="TreeGrafter"/>
</dbReference>
<feature type="transmembrane region" description="Helical" evidence="5">
    <location>
        <begin position="251"/>
        <end position="270"/>
    </location>
</feature>
<dbReference type="AlphaFoldDB" id="A0A316EEQ3"/>
<feature type="transmembrane region" description="Helical" evidence="5">
    <location>
        <begin position="416"/>
        <end position="432"/>
    </location>
</feature>
<evidence type="ECO:0000256" key="3">
    <source>
        <dbReference type="PROSITE-ProRule" id="PRU00339"/>
    </source>
</evidence>
<dbReference type="GO" id="GO:0030968">
    <property type="term" value="P:endoplasmic reticulum unfolded protein response"/>
    <property type="evidence" value="ECO:0007669"/>
    <property type="project" value="TreeGrafter"/>
</dbReference>
<keyword evidence="7" id="KW-1185">Reference proteome</keyword>
<dbReference type="PANTHER" id="PTHR44227">
    <property type="match status" value="1"/>
</dbReference>
<feature type="transmembrane region" description="Helical" evidence="5">
    <location>
        <begin position="336"/>
        <end position="354"/>
    </location>
</feature>
<reference evidence="6 7" key="1">
    <citation type="submission" date="2018-05" db="EMBL/GenBank/DDBJ databases">
        <title>Genomic Encyclopedia of Archaeal and Bacterial Type Strains, Phase II (KMG-II): from individual species to whole genera.</title>
        <authorList>
            <person name="Goeker M."/>
        </authorList>
    </citation>
    <scope>NUCLEOTIDE SEQUENCE [LARGE SCALE GENOMIC DNA]</scope>
    <source>
        <strain evidence="6 7">DSM 22214</strain>
    </source>
</reference>
<comment type="caution">
    <text evidence="6">The sequence shown here is derived from an EMBL/GenBank/DDBJ whole genome shotgun (WGS) entry which is preliminary data.</text>
</comment>
<organism evidence="6 7">
    <name type="scientific">Arcicella aurantiaca</name>
    <dbReference type="NCBI Taxonomy" id="591202"/>
    <lineage>
        <taxon>Bacteria</taxon>
        <taxon>Pseudomonadati</taxon>
        <taxon>Bacteroidota</taxon>
        <taxon>Cytophagia</taxon>
        <taxon>Cytophagales</taxon>
        <taxon>Flectobacillaceae</taxon>
        <taxon>Arcicella</taxon>
    </lineage>
</organism>
<keyword evidence="5" id="KW-1133">Transmembrane helix</keyword>
<feature type="transmembrane region" description="Helical" evidence="5">
    <location>
        <begin position="211"/>
        <end position="231"/>
    </location>
</feature>
<evidence type="ECO:0000313" key="7">
    <source>
        <dbReference type="Proteomes" id="UP000245489"/>
    </source>
</evidence>
<dbReference type="SUPFAM" id="SSF48452">
    <property type="entry name" value="TPR-like"/>
    <property type="match status" value="1"/>
</dbReference>
<feature type="transmembrane region" description="Helical" evidence="5">
    <location>
        <begin position="181"/>
        <end position="199"/>
    </location>
</feature>
<feature type="transmembrane region" description="Helical" evidence="5">
    <location>
        <begin position="32"/>
        <end position="53"/>
    </location>
</feature>
<feature type="transmembrane region" description="Helical" evidence="5">
    <location>
        <begin position="391"/>
        <end position="409"/>
    </location>
</feature>
<dbReference type="Proteomes" id="UP000245489">
    <property type="component" value="Unassembled WGS sequence"/>
</dbReference>
<dbReference type="InterPro" id="IPR052346">
    <property type="entry name" value="O-mannosyl-transferase_TMTC"/>
</dbReference>
<name>A0A316EEQ3_9BACT</name>
<dbReference type="InterPro" id="IPR011990">
    <property type="entry name" value="TPR-like_helical_dom_sf"/>
</dbReference>
<sequence>MSKKNKAPQPPTPKSKNLDNQHHEAKTQNPKIWFWTCIGVLVIAVFIAFSGGFNNNFVSWDDGAYVTENTIVQKPNGNWGKAWTTHVALNYHPLTITSLMLNSDIFGTDNARPFIVTNTLIHLLNALLVFWFVLLLLKNKDEENIPITGKPLFVAFFTALVFAIHPLKVESVIWVSERKDVLYSLFFLLGCINYLKYLHNPQTKKYLTYSFLLFILSCLSKGQAVVFPVVLLLLDYWNDRKFDTKTIIEKIPFFLISLLFGVIASSIQAGDNFYGLIKSLDNGNYVAVNTQHNLWNGIKYSAYGLSQYWVKFFFPYSLSSFYPVTLWKQGPLPYNFPFGFVFTLFVLGAFVYGFKKSKAIFFGIAFFGITFFLVSQILLVGGAIMADRYTYLPYIGLAFMVFYFLADIFEKGNSQKYGLLAILIGFMLFFVIKTRNQVKVWENTRTLMTQRVDLLPADDRAHYNIAKYSGEKENNYDLCISEYLKCLENTDSTQLIDVWANIATAYSLKGDYPKAIEYYTSSIKKEPKVGVHYMNRGFQYLKTQQPEKALPDLEKASVMTMKKEDRASVFGGLGTAQLNVGKAAEAFNNLNIAIDKEGSKDAIHYFNRGVARLKLFNDKTGALADVKASLKINPNYADALNGLKVLESAK</sequence>
<dbReference type="GO" id="GO:0000030">
    <property type="term" value="F:mannosyltransferase activity"/>
    <property type="evidence" value="ECO:0007669"/>
    <property type="project" value="TreeGrafter"/>
</dbReference>
<dbReference type="Pfam" id="PF13181">
    <property type="entry name" value="TPR_8"/>
    <property type="match status" value="1"/>
</dbReference>
<keyword evidence="1" id="KW-0677">Repeat</keyword>
<feature type="transmembrane region" description="Helical" evidence="5">
    <location>
        <begin position="119"/>
        <end position="137"/>
    </location>
</feature>
<feature type="transmembrane region" description="Helical" evidence="5">
    <location>
        <begin position="361"/>
        <end position="385"/>
    </location>
</feature>
<dbReference type="Gene3D" id="1.25.40.10">
    <property type="entry name" value="Tetratricopeptide repeat domain"/>
    <property type="match status" value="2"/>
</dbReference>